<dbReference type="PROSITE" id="PS01124">
    <property type="entry name" value="HTH_ARAC_FAMILY_2"/>
    <property type="match status" value="1"/>
</dbReference>
<feature type="domain" description="HTH araC/xylS-type" evidence="4">
    <location>
        <begin position="159"/>
        <end position="259"/>
    </location>
</feature>
<dbReference type="Gene3D" id="1.10.10.60">
    <property type="entry name" value="Homeodomain-like"/>
    <property type="match status" value="1"/>
</dbReference>
<sequence>MEQQEKYLNGRIPVPANWEEVFSPFYFAANTGSTPIRKTLVPSFQTILVFSFGSPAIVHLPDRDVSVSTSIAIGPLKTALEYTLPPGNEILVANFKLDSFYRLFGQSLQGRGQYLKDPDALVKGHCFSSLWTTLNSTPDNEKRVELILDMTASYLRERENASEDIIRNQDTPLNPIKVIAGESGQSERNVQLNYQKYLGFSAKEAHRHRRFLRAVELLNNMGTPDWFEIIDECGFYDQSHLIRDFNHYLGISPTEYLRLREDVCLAGG</sequence>
<dbReference type="OrthoDB" id="635259at2"/>
<dbReference type="GO" id="GO:0003700">
    <property type="term" value="F:DNA-binding transcription factor activity"/>
    <property type="evidence" value="ECO:0007669"/>
    <property type="project" value="InterPro"/>
</dbReference>
<evidence type="ECO:0000259" key="4">
    <source>
        <dbReference type="PROSITE" id="PS01124"/>
    </source>
</evidence>
<keyword evidence="3" id="KW-0804">Transcription</keyword>
<proteinExistence type="predicted"/>
<dbReference type="AlphaFoldDB" id="A0A3N4MF38"/>
<evidence type="ECO:0000313" key="6">
    <source>
        <dbReference type="Proteomes" id="UP000279089"/>
    </source>
</evidence>
<dbReference type="InterPro" id="IPR018060">
    <property type="entry name" value="HTH_AraC"/>
</dbReference>
<evidence type="ECO:0000256" key="2">
    <source>
        <dbReference type="ARBA" id="ARBA00023125"/>
    </source>
</evidence>
<evidence type="ECO:0000256" key="1">
    <source>
        <dbReference type="ARBA" id="ARBA00023015"/>
    </source>
</evidence>
<accession>A0A3N4MF38</accession>
<dbReference type="InterPro" id="IPR050204">
    <property type="entry name" value="AraC_XylS_family_regulators"/>
</dbReference>
<keyword evidence="1" id="KW-0805">Transcription regulation</keyword>
<keyword evidence="6" id="KW-1185">Reference proteome</keyword>
<dbReference type="PANTHER" id="PTHR46796">
    <property type="entry name" value="HTH-TYPE TRANSCRIPTIONAL ACTIVATOR RHAS-RELATED"/>
    <property type="match status" value="1"/>
</dbReference>
<organism evidence="5 6">
    <name type="scientific">Chitinophaga barathri</name>
    <dbReference type="NCBI Taxonomy" id="1647451"/>
    <lineage>
        <taxon>Bacteria</taxon>
        <taxon>Pseudomonadati</taxon>
        <taxon>Bacteroidota</taxon>
        <taxon>Chitinophagia</taxon>
        <taxon>Chitinophagales</taxon>
        <taxon>Chitinophagaceae</taxon>
        <taxon>Chitinophaga</taxon>
    </lineage>
</organism>
<name>A0A3N4MF38_9BACT</name>
<dbReference type="EMBL" id="RMBX01000003">
    <property type="protein sequence ID" value="RPD41995.1"/>
    <property type="molecule type" value="Genomic_DNA"/>
</dbReference>
<dbReference type="Proteomes" id="UP000279089">
    <property type="component" value="Unassembled WGS sequence"/>
</dbReference>
<dbReference type="PANTHER" id="PTHR46796:SF13">
    <property type="entry name" value="HTH-TYPE TRANSCRIPTIONAL ACTIVATOR RHAS"/>
    <property type="match status" value="1"/>
</dbReference>
<dbReference type="Pfam" id="PF12833">
    <property type="entry name" value="HTH_18"/>
    <property type="match status" value="1"/>
</dbReference>
<dbReference type="SUPFAM" id="SSF46689">
    <property type="entry name" value="Homeodomain-like"/>
    <property type="match status" value="1"/>
</dbReference>
<protein>
    <submittedName>
        <fullName evidence="5">AraC family transcriptional regulator</fullName>
    </submittedName>
</protein>
<reference evidence="6" key="1">
    <citation type="submission" date="2018-11" db="EMBL/GenBank/DDBJ databases">
        <title>Chitinophaga lutea sp.nov., isolate from arsenic contaminated soil.</title>
        <authorList>
            <person name="Zong Y."/>
        </authorList>
    </citation>
    <scope>NUCLEOTIDE SEQUENCE [LARGE SCALE GENOMIC DNA]</scope>
    <source>
        <strain evidence="6">YLT18</strain>
    </source>
</reference>
<evidence type="ECO:0000256" key="3">
    <source>
        <dbReference type="ARBA" id="ARBA00023163"/>
    </source>
</evidence>
<evidence type="ECO:0000313" key="5">
    <source>
        <dbReference type="EMBL" id="RPD41995.1"/>
    </source>
</evidence>
<dbReference type="RefSeq" id="WP_120514969.1">
    <property type="nucleotide sequence ID" value="NZ_QXZY01000002.1"/>
</dbReference>
<dbReference type="InterPro" id="IPR009057">
    <property type="entry name" value="Homeodomain-like_sf"/>
</dbReference>
<gene>
    <name evidence="5" type="ORF">EG028_07505</name>
</gene>
<dbReference type="SMART" id="SM00342">
    <property type="entry name" value="HTH_ARAC"/>
    <property type="match status" value="1"/>
</dbReference>
<keyword evidence="2" id="KW-0238">DNA-binding</keyword>
<dbReference type="GO" id="GO:0043565">
    <property type="term" value="F:sequence-specific DNA binding"/>
    <property type="evidence" value="ECO:0007669"/>
    <property type="project" value="InterPro"/>
</dbReference>
<comment type="caution">
    <text evidence="5">The sequence shown here is derived from an EMBL/GenBank/DDBJ whole genome shotgun (WGS) entry which is preliminary data.</text>
</comment>